<organism evidence="2">
    <name type="scientific">marine metagenome</name>
    <dbReference type="NCBI Taxonomy" id="408172"/>
    <lineage>
        <taxon>unclassified sequences</taxon>
        <taxon>metagenomes</taxon>
        <taxon>ecological metagenomes</taxon>
    </lineage>
</organism>
<accession>A0A382JFY3</accession>
<evidence type="ECO:0000313" key="2">
    <source>
        <dbReference type="EMBL" id="SVC10262.1"/>
    </source>
</evidence>
<feature type="domain" description="dATP/dGTP diphosphohydrolase N-terminal" evidence="1">
    <location>
        <begin position="8"/>
        <end position="104"/>
    </location>
</feature>
<reference evidence="2" key="1">
    <citation type="submission" date="2018-05" db="EMBL/GenBank/DDBJ databases">
        <authorList>
            <person name="Lanie J.A."/>
            <person name="Ng W.-L."/>
            <person name="Kazmierczak K.M."/>
            <person name="Andrzejewski T.M."/>
            <person name="Davidsen T.M."/>
            <person name="Wayne K.J."/>
            <person name="Tettelin H."/>
            <person name="Glass J.I."/>
            <person name="Rusch D."/>
            <person name="Podicherti R."/>
            <person name="Tsui H.-C.T."/>
            <person name="Winkler M.E."/>
        </authorList>
    </citation>
    <scope>NUCLEOTIDE SEQUENCE</scope>
</reference>
<name>A0A382JFY3_9ZZZZ</name>
<dbReference type="AlphaFoldDB" id="A0A382JFY3"/>
<dbReference type="EMBL" id="UINC01073686">
    <property type="protein sequence ID" value="SVC10262.1"/>
    <property type="molecule type" value="Genomic_DNA"/>
</dbReference>
<dbReference type="Pfam" id="PF18909">
    <property type="entry name" value="dGTP_diPhyd_N"/>
    <property type="match status" value="1"/>
</dbReference>
<dbReference type="InterPro" id="IPR044038">
    <property type="entry name" value="dATP/dGTP_diPOhydrolase_N"/>
</dbReference>
<proteinExistence type="predicted"/>
<evidence type="ECO:0000259" key="1">
    <source>
        <dbReference type="Pfam" id="PF18909"/>
    </source>
</evidence>
<sequence length="138" mass="16084">MKPGNLTPGKKFDSEKPMLYLLPPRSINEVGKVLTYGAQKYDPENWRKVDDLQNRYTSAALRHIFAHMEGEEDDKETGLSHLAHAMCCLLFKLEDKLIGESKEERTRKTYATEYSTRTRITVQGQPYNQERSLWNPEY</sequence>
<gene>
    <name evidence="2" type="ORF">METZ01_LOCUS263116</name>
</gene>
<protein>
    <recommendedName>
        <fullName evidence="1">dATP/dGTP diphosphohydrolase N-terminal domain-containing protein</fullName>
    </recommendedName>
</protein>